<sequence length="254" mass="28410">MAKQVTVAAQTGLMERPDWMGDQKRGSEEVTIQDITIPRLTMIQDLSPQRKKNQAEYIEGAEEGMLFNTVTNRLYVDPVLFVPVYFRLEWVVWKHRDSGGGFIGAFPTQSEAVKAVGDHALAGQETEKGDPVLGVQDTAQHFGLLMDPDSPAENPRAEEIVISMSRSQLKPSRQFNTQIKLVGGDRWSRLYRLSAVTATNAAGQDYFNWKVEQLGFVSEGIYQRAEALYEAVKSGLRDVQRDVPTDAPSDDDKM</sequence>
<comment type="caution">
    <text evidence="1">The sequence shown here is derived from an EMBL/GenBank/DDBJ whole genome shotgun (WGS) entry which is preliminary data.</text>
</comment>
<dbReference type="Pfam" id="PF23977">
    <property type="entry name" value="Pam3_Gp34"/>
    <property type="match status" value="1"/>
</dbReference>
<dbReference type="InterPro" id="IPR056957">
    <property type="entry name" value="Pam3_Gp34-like"/>
</dbReference>
<accession>A0A0F9QS27</accession>
<evidence type="ECO:0000313" key="1">
    <source>
        <dbReference type="EMBL" id="KKN39787.1"/>
    </source>
</evidence>
<name>A0A0F9QS27_9ZZZZ</name>
<dbReference type="AlphaFoldDB" id="A0A0F9QS27"/>
<organism evidence="1">
    <name type="scientific">marine sediment metagenome</name>
    <dbReference type="NCBI Taxonomy" id="412755"/>
    <lineage>
        <taxon>unclassified sequences</taxon>
        <taxon>metagenomes</taxon>
        <taxon>ecological metagenomes</taxon>
    </lineage>
</organism>
<proteinExistence type="predicted"/>
<gene>
    <name evidence="1" type="ORF">LCGC14_0739830</name>
</gene>
<dbReference type="EMBL" id="LAZR01001743">
    <property type="protein sequence ID" value="KKN39787.1"/>
    <property type="molecule type" value="Genomic_DNA"/>
</dbReference>
<protein>
    <submittedName>
        <fullName evidence="1">Uncharacterized protein</fullName>
    </submittedName>
</protein>
<reference evidence="1" key="1">
    <citation type="journal article" date="2015" name="Nature">
        <title>Complex archaea that bridge the gap between prokaryotes and eukaryotes.</title>
        <authorList>
            <person name="Spang A."/>
            <person name="Saw J.H."/>
            <person name="Jorgensen S.L."/>
            <person name="Zaremba-Niedzwiedzka K."/>
            <person name="Martijn J."/>
            <person name="Lind A.E."/>
            <person name="van Eijk R."/>
            <person name="Schleper C."/>
            <person name="Guy L."/>
            <person name="Ettema T.J."/>
        </authorList>
    </citation>
    <scope>NUCLEOTIDE SEQUENCE</scope>
</reference>